<dbReference type="EMBL" id="CAJVPJ010006620">
    <property type="protein sequence ID" value="CAG8670005.1"/>
    <property type="molecule type" value="Genomic_DNA"/>
</dbReference>
<dbReference type="InterPro" id="IPR029062">
    <property type="entry name" value="Class_I_gatase-like"/>
</dbReference>
<name>A0A9N9EFP0_9GLOM</name>
<dbReference type="GO" id="GO:0003883">
    <property type="term" value="F:CTP synthase activity"/>
    <property type="evidence" value="ECO:0007669"/>
    <property type="project" value="InterPro"/>
</dbReference>
<evidence type="ECO:0000313" key="3">
    <source>
        <dbReference type="Proteomes" id="UP000789572"/>
    </source>
</evidence>
<dbReference type="OrthoDB" id="2369351at2759"/>
<organism evidence="2 3">
    <name type="scientific">Paraglomus occultum</name>
    <dbReference type="NCBI Taxonomy" id="144539"/>
    <lineage>
        <taxon>Eukaryota</taxon>
        <taxon>Fungi</taxon>
        <taxon>Fungi incertae sedis</taxon>
        <taxon>Mucoromycota</taxon>
        <taxon>Glomeromycotina</taxon>
        <taxon>Glomeromycetes</taxon>
        <taxon>Paraglomerales</taxon>
        <taxon>Paraglomeraceae</taxon>
        <taxon>Paraglomus</taxon>
    </lineage>
</organism>
<dbReference type="GO" id="GO:0006241">
    <property type="term" value="P:CTP biosynthetic process"/>
    <property type="evidence" value="ECO:0007669"/>
    <property type="project" value="TreeGrafter"/>
</dbReference>
<dbReference type="AlphaFoldDB" id="A0A9N9EFP0"/>
<dbReference type="GO" id="GO:0019856">
    <property type="term" value="P:pyrimidine nucleobase biosynthetic process"/>
    <property type="evidence" value="ECO:0007669"/>
    <property type="project" value="TreeGrafter"/>
</dbReference>
<keyword evidence="1" id="KW-0812">Transmembrane</keyword>
<evidence type="ECO:0000313" key="2">
    <source>
        <dbReference type="EMBL" id="CAG8670005.1"/>
    </source>
</evidence>
<keyword evidence="1" id="KW-0472">Membrane</keyword>
<dbReference type="PANTHER" id="PTHR11550">
    <property type="entry name" value="CTP SYNTHASE"/>
    <property type="match status" value="1"/>
</dbReference>
<reference evidence="2" key="1">
    <citation type="submission" date="2021-06" db="EMBL/GenBank/DDBJ databases">
        <authorList>
            <person name="Kallberg Y."/>
            <person name="Tangrot J."/>
            <person name="Rosling A."/>
        </authorList>
    </citation>
    <scope>NUCLEOTIDE SEQUENCE</scope>
    <source>
        <strain evidence="2">IA702</strain>
    </source>
</reference>
<dbReference type="Gene3D" id="3.40.50.880">
    <property type="match status" value="1"/>
</dbReference>
<accession>A0A9N9EFP0</accession>
<evidence type="ECO:0000256" key="1">
    <source>
        <dbReference type="SAM" id="Phobius"/>
    </source>
</evidence>
<proteinExistence type="predicted"/>
<dbReference type="GO" id="GO:0042802">
    <property type="term" value="F:identical protein binding"/>
    <property type="evidence" value="ECO:0007669"/>
    <property type="project" value="TreeGrafter"/>
</dbReference>
<sequence>MFVVAGDDSKTRVDIVELKEHPFFIGTQFRPEYTSQPLHPAPLFLGLILASAGSLVLSSLYMNQVTEECAIVIK</sequence>
<dbReference type="PANTHER" id="PTHR11550:SF0">
    <property type="entry name" value="CTP SYNTHASE-RELATED"/>
    <property type="match status" value="1"/>
</dbReference>
<dbReference type="InterPro" id="IPR004468">
    <property type="entry name" value="CTP_synthase"/>
</dbReference>
<dbReference type="SUPFAM" id="SSF52317">
    <property type="entry name" value="Class I glutamine amidotransferase-like"/>
    <property type="match status" value="1"/>
</dbReference>
<keyword evidence="1" id="KW-1133">Transmembrane helix</keyword>
<keyword evidence="3" id="KW-1185">Reference proteome</keyword>
<feature type="non-terminal residue" evidence="2">
    <location>
        <position position="1"/>
    </location>
</feature>
<feature type="transmembrane region" description="Helical" evidence="1">
    <location>
        <begin position="41"/>
        <end position="61"/>
    </location>
</feature>
<gene>
    <name evidence="2" type="ORF">POCULU_LOCUS10917</name>
</gene>
<dbReference type="Proteomes" id="UP000789572">
    <property type="component" value="Unassembled WGS sequence"/>
</dbReference>
<comment type="caution">
    <text evidence="2">The sequence shown here is derived from an EMBL/GenBank/DDBJ whole genome shotgun (WGS) entry which is preliminary data.</text>
</comment>
<protein>
    <submittedName>
        <fullName evidence="2">3713_t:CDS:1</fullName>
    </submittedName>
</protein>